<feature type="transmembrane region" description="Helical" evidence="1">
    <location>
        <begin position="84"/>
        <end position="107"/>
    </location>
</feature>
<dbReference type="Proteomes" id="UP001174909">
    <property type="component" value="Unassembled WGS sequence"/>
</dbReference>
<keyword evidence="1" id="KW-0472">Membrane</keyword>
<evidence type="ECO:0000256" key="1">
    <source>
        <dbReference type="SAM" id="Phobius"/>
    </source>
</evidence>
<sequence>MIKGLFVGLAIVVVLAVIPVVHFVGVPAGPFIAGYFGINVGRDQTGNPGRRALIFGIWMGVFVAAITAVAAMLVTLAGNFAYPLLLWGGVVVATFYYSSMSALGAWYSELRASEQANAATVQGSAVDGTRR</sequence>
<feature type="transmembrane region" description="Helical" evidence="1">
    <location>
        <begin position="53"/>
        <end position="78"/>
    </location>
</feature>
<name>A0AA35W6T3_GEOBA</name>
<keyword evidence="1" id="KW-1133">Transmembrane helix</keyword>
<organism evidence="2 3">
    <name type="scientific">Geodia barretti</name>
    <name type="common">Barrett's horny sponge</name>
    <dbReference type="NCBI Taxonomy" id="519541"/>
    <lineage>
        <taxon>Eukaryota</taxon>
        <taxon>Metazoa</taxon>
        <taxon>Porifera</taxon>
        <taxon>Demospongiae</taxon>
        <taxon>Heteroscleromorpha</taxon>
        <taxon>Tetractinellida</taxon>
        <taxon>Astrophorina</taxon>
        <taxon>Geodiidae</taxon>
        <taxon>Geodia</taxon>
    </lineage>
</organism>
<evidence type="ECO:0000313" key="2">
    <source>
        <dbReference type="EMBL" id="CAI7998381.1"/>
    </source>
</evidence>
<keyword evidence="1" id="KW-0812">Transmembrane</keyword>
<protein>
    <submittedName>
        <fullName evidence="2">Uncharacterized protein</fullName>
    </submittedName>
</protein>
<proteinExistence type="predicted"/>
<dbReference type="EMBL" id="CASHTH010000348">
    <property type="protein sequence ID" value="CAI7998381.1"/>
    <property type="molecule type" value="Genomic_DNA"/>
</dbReference>
<gene>
    <name evidence="2" type="ORF">GBAR_LOCUS2422</name>
</gene>
<reference evidence="2" key="1">
    <citation type="submission" date="2023-03" db="EMBL/GenBank/DDBJ databases">
        <authorList>
            <person name="Steffen K."/>
            <person name="Cardenas P."/>
        </authorList>
    </citation>
    <scope>NUCLEOTIDE SEQUENCE</scope>
</reference>
<feature type="transmembrane region" description="Helical" evidence="1">
    <location>
        <begin position="6"/>
        <end position="32"/>
    </location>
</feature>
<evidence type="ECO:0000313" key="3">
    <source>
        <dbReference type="Proteomes" id="UP001174909"/>
    </source>
</evidence>
<comment type="caution">
    <text evidence="2">The sequence shown here is derived from an EMBL/GenBank/DDBJ whole genome shotgun (WGS) entry which is preliminary data.</text>
</comment>
<keyword evidence="3" id="KW-1185">Reference proteome</keyword>
<dbReference type="AlphaFoldDB" id="A0AA35W6T3"/>
<accession>A0AA35W6T3</accession>